<evidence type="ECO:0000313" key="3">
    <source>
        <dbReference type="Proteomes" id="UP000314294"/>
    </source>
</evidence>
<evidence type="ECO:0000313" key="2">
    <source>
        <dbReference type="EMBL" id="TNN42629.1"/>
    </source>
</evidence>
<dbReference type="EMBL" id="SRLO01001023">
    <property type="protein sequence ID" value="TNN42629.1"/>
    <property type="molecule type" value="Genomic_DNA"/>
</dbReference>
<keyword evidence="3" id="KW-1185">Reference proteome</keyword>
<evidence type="ECO:0000256" key="1">
    <source>
        <dbReference type="SAM" id="MobiDB-lite"/>
    </source>
</evidence>
<sequence>MSLLVAKDGEDNKTNLDLVGSKRNNVFKRAGLLQQVPELLPLVGAAAVLLLLAVLLPQRVRLPPQLLVHLLLLLVVARLAARLQVDLVDAPVVQLLAEGQGAHLLHHVQLPRAVEVEDGGEGHRVAVEEVLVLREAVVVADLQQRLVGVAVPQAAQAGPGQPVQCSPQDLVRETPDVEPDPSGARLDADDVDGLGGEHGGRGVDLGPAEVPSVRHVCGAGSPRAGGWGLVCE</sequence>
<accession>A0A4Z2FNB5</accession>
<reference evidence="2 3" key="1">
    <citation type="submission" date="2019-03" db="EMBL/GenBank/DDBJ databases">
        <title>First draft genome of Liparis tanakae, snailfish: a comprehensive survey of snailfish specific genes.</title>
        <authorList>
            <person name="Kim W."/>
            <person name="Song I."/>
            <person name="Jeong J.-H."/>
            <person name="Kim D."/>
            <person name="Kim S."/>
            <person name="Ryu S."/>
            <person name="Song J.Y."/>
            <person name="Lee S.K."/>
        </authorList>
    </citation>
    <scope>NUCLEOTIDE SEQUENCE [LARGE SCALE GENOMIC DNA]</scope>
    <source>
        <tissue evidence="2">Muscle</tissue>
    </source>
</reference>
<organism evidence="2 3">
    <name type="scientific">Liparis tanakae</name>
    <name type="common">Tanaka's snailfish</name>
    <dbReference type="NCBI Taxonomy" id="230148"/>
    <lineage>
        <taxon>Eukaryota</taxon>
        <taxon>Metazoa</taxon>
        <taxon>Chordata</taxon>
        <taxon>Craniata</taxon>
        <taxon>Vertebrata</taxon>
        <taxon>Euteleostomi</taxon>
        <taxon>Actinopterygii</taxon>
        <taxon>Neopterygii</taxon>
        <taxon>Teleostei</taxon>
        <taxon>Neoteleostei</taxon>
        <taxon>Acanthomorphata</taxon>
        <taxon>Eupercaria</taxon>
        <taxon>Perciformes</taxon>
        <taxon>Cottioidei</taxon>
        <taxon>Cottales</taxon>
        <taxon>Liparidae</taxon>
        <taxon>Liparis</taxon>
    </lineage>
</organism>
<gene>
    <name evidence="2" type="ORF">EYF80_047184</name>
</gene>
<dbReference type="AlphaFoldDB" id="A0A4Z2FNB5"/>
<comment type="caution">
    <text evidence="2">The sequence shown here is derived from an EMBL/GenBank/DDBJ whole genome shotgun (WGS) entry which is preliminary data.</text>
</comment>
<dbReference type="Proteomes" id="UP000314294">
    <property type="component" value="Unassembled WGS sequence"/>
</dbReference>
<proteinExistence type="predicted"/>
<feature type="region of interest" description="Disordered" evidence="1">
    <location>
        <begin position="156"/>
        <end position="207"/>
    </location>
</feature>
<protein>
    <submittedName>
        <fullName evidence="2">Uncharacterized protein</fullName>
    </submittedName>
</protein>
<name>A0A4Z2FNB5_9TELE</name>